<dbReference type="PANTHER" id="PTHR10314">
    <property type="entry name" value="CYSTATHIONINE BETA-SYNTHASE"/>
    <property type="match status" value="1"/>
</dbReference>
<reference evidence="4 5" key="1">
    <citation type="submission" date="2016-10" db="EMBL/GenBank/DDBJ databases">
        <authorList>
            <person name="de Groot N.N."/>
        </authorList>
    </citation>
    <scope>NUCLEOTIDE SEQUENCE [LARGE SCALE GENOMIC DNA]</scope>
    <source>
        <strain evidence="4 5">DSM 40306</strain>
    </source>
</reference>
<dbReference type="Proteomes" id="UP000182375">
    <property type="component" value="Unassembled WGS sequence"/>
</dbReference>
<proteinExistence type="predicted"/>
<dbReference type="AlphaFoldDB" id="A0A1H5G175"/>
<evidence type="ECO:0000313" key="4">
    <source>
        <dbReference type="EMBL" id="SEE09439.1"/>
    </source>
</evidence>
<evidence type="ECO:0000259" key="3">
    <source>
        <dbReference type="Pfam" id="PF00291"/>
    </source>
</evidence>
<dbReference type="CDD" id="cd01561">
    <property type="entry name" value="CBS_like"/>
    <property type="match status" value="1"/>
</dbReference>
<dbReference type="RefSeq" id="WP_074995079.1">
    <property type="nucleotide sequence ID" value="NZ_FNTD01000004.1"/>
</dbReference>
<dbReference type="Gene3D" id="3.40.50.1100">
    <property type="match status" value="2"/>
</dbReference>
<evidence type="ECO:0000313" key="5">
    <source>
        <dbReference type="Proteomes" id="UP000182375"/>
    </source>
</evidence>
<comment type="cofactor">
    <cofactor evidence="1">
        <name>pyridoxal 5'-phosphate</name>
        <dbReference type="ChEBI" id="CHEBI:597326"/>
    </cofactor>
</comment>
<gene>
    <name evidence="4" type="ORF">SAMN04490357_6890</name>
</gene>
<dbReference type="GO" id="GO:1901605">
    <property type="term" value="P:alpha-amino acid metabolic process"/>
    <property type="evidence" value="ECO:0007669"/>
    <property type="project" value="UniProtKB-ARBA"/>
</dbReference>
<dbReference type="SUPFAM" id="SSF53686">
    <property type="entry name" value="Tryptophan synthase beta subunit-like PLP-dependent enzymes"/>
    <property type="match status" value="1"/>
</dbReference>
<dbReference type="EMBL" id="FNTD01000004">
    <property type="protein sequence ID" value="SEE09439.1"/>
    <property type="molecule type" value="Genomic_DNA"/>
</dbReference>
<keyword evidence="2" id="KW-0663">Pyridoxal phosphate</keyword>
<name>A0A1H5G175_9ACTN</name>
<organism evidence="4 5">
    <name type="scientific">Streptomyces misionensis</name>
    <dbReference type="NCBI Taxonomy" id="67331"/>
    <lineage>
        <taxon>Bacteria</taxon>
        <taxon>Bacillati</taxon>
        <taxon>Actinomycetota</taxon>
        <taxon>Actinomycetes</taxon>
        <taxon>Kitasatosporales</taxon>
        <taxon>Streptomycetaceae</taxon>
        <taxon>Streptomyces</taxon>
    </lineage>
</organism>
<protein>
    <submittedName>
        <fullName evidence="4">Cysteine synthase A</fullName>
    </submittedName>
</protein>
<evidence type="ECO:0000256" key="1">
    <source>
        <dbReference type="ARBA" id="ARBA00001933"/>
    </source>
</evidence>
<dbReference type="GeneID" id="95515908"/>
<dbReference type="InterPro" id="IPR050214">
    <property type="entry name" value="Cys_Synth/Cystath_Beta-Synth"/>
</dbReference>
<accession>A0A1H5G175</accession>
<dbReference type="InterPro" id="IPR036052">
    <property type="entry name" value="TrpB-like_PALP_sf"/>
</dbReference>
<feature type="domain" description="Tryptophan synthase beta chain-like PALP" evidence="3">
    <location>
        <begin position="14"/>
        <end position="295"/>
    </location>
</feature>
<dbReference type="STRING" id="67331.SAMN04490357_6890"/>
<evidence type="ECO:0000256" key="2">
    <source>
        <dbReference type="ARBA" id="ARBA00022898"/>
    </source>
</evidence>
<dbReference type="Pfam" id="PF00291">
    <property type="entry name" value="PALP"/>
    <property type="match status" value="1"/>
</dbReference>
<sequence>MTEPTALAVPAGSVGIGNTPLRPVRIALGDRTVRVWLKLESENRFGSIKARTAEALLAALEASGTLRPGMRVVESTSGNLGVALAGLCAERGYRCTLVVEPTTPRGSVERMAAFGADLVTVREVPGGRTLGARLAAVREILATDPDAVWSNQYASPANPGVHEWQTGPELVKGAPDGHFDAVAVAVSTGGTLAGLARHFRGNAPRTRIIAVDAVGSSALGGVPAERPHKFMGFGSGQVSGFIEPGHVDHVVRIGDTAAAAACLLVRRHTGISLGGSGGAAVLGAVVRARLDPALREIACVCPDSGEKYPQLHGAAGSRAPESDEEIRAALAVLNHIHPEEKTDR</sequence>
<dbReference type="InterPro" id="IPR001926">
    <property type="entry name" value="TrpB-like_PALP"/>
</dbReference>